<dbReference type="Proteomes" id="UP000198656">
    <property type="component" value="Unassembled WGS sequence"/>
</dbReference>
<accession>A0A1G8D4G0</accession>
<reference evidence="2" key="1">
    <citation type="submission" date="2016-10" db="EMBL/GenBank/DDBJ databases">
        <authorList>
            <person name="Varghese N."/>
            <person name="Submissions S."/>
        </authorList>
    </citation>
    <scope>NUCLEOTIDE SEQUENCE [LARGE SCALE GENOMIC DNA]</scope>
    <source>
        <strain evidence="2">DSM 8344</strain>
    </source>
</reference>
<dbReference type="RefSeq" id="WP_092333954.1">
    <property type="nucleotide sequence ID" value="NZ_FNCP01000014.1"/>
</dbReference>
<organism evidence="1 2">
    <name type="scientific">Desulfosporosinus hippei DSM 8344</name>
    <dbReference type="NCBI Taxonomy" id="1121419"/>
    <lineage>
        <taxon>Bacteria</taxon>
        <taxon>Bacillati</taxon>
        <taxon>Bacillota</taxon>
        <taxon>Clostridia</taxon>
        <taxon>Eubacteriales</taxon>
        <taxon>Desulfitobacteriaceae</taxon>
        <taxon>Desulfosporosinus</taxon>
    </lineage>
</organism>
<keyword evidence="2" id="KW-1185">Reference proteome</keyword>
<dbReference type="EMBL" id="FNCP01000014">
    <property type="protein sequence ID" value="SDH52636.1"/>
    <property type="molecule type" value="Genomic_DNA"/>
</dbReference>
<gene>
    <name evidence="1" type="ORF">SAMN05443529_114109</name>
</gene>
<proteinExistence type="predicted"/>
<protein>
    <submittedName>
        <fullName evidence="1">Uncharacterized protein</fullName>
    </submittedName>
</protein>
<evidence type="ECO:0000313" key="1">
    <source>
        <dbReference type="EMBL" id="SDH52636.1"/>
    </source>
</evidence>
<name>A0A1G8D4G0_9FIRM</name>
<evidence type="ECO:0000313" key="2">
    <source>
        <dbReference type="Proteomes" id="UP000198656"/>
    </source>
</evidence>
<dbReference type="AlphaFoldDB" id="A0A1G8D4G0"/>
<dbReference type="STRING" id="1121419.SAMN05443529_114109"/>
<sequence>MFRNVEQRKLGQTRSGIEYISTMSPDGVNLAVFDNSLLKCTSTTVYDVKALNYSYDKVK</sequence>